<dbReference type="PATRIC" id="fig|284581.3.peg.1291"/>
<evidence type="ECO:0000256" key="6">
    <source>
        <dbReference type="ARBA" id="ARBA00022989"/>
    </source>
</evidence>
<dbReference type="Pfam" id="PF01594">
    <property type="entry name" value="AI-2E_transport"/>
    <property type="match status" value="1"/>
</dbReference>
<feature type="transmembrane region" description="Helical" evidence="8">
    <location>
        <begin position="246"/>
        <end position="276"/>
    </location>
</feature>
<evidence type="ECO:0000256" key="4">
    <source>
        <dbReference type="ARBA" id="ARBA00022475"/>
    </source>
</evidence>
<evidence type="ECO:0000256" key="3">
    <source>
        <dbReference type="ARBA" id="ARBA00022448"/>
    </source>
</evidence>
<feature type="transmembrane region" description="Helical" evidence="8">
    <location>
        <begin position="283"/>
        <end position="305"/>
    </location>
</feature>
<keyword evidence="10" id="KW-1185">Reference proteome</keyword>
<evidence type="ECO:0000256" key="5">
    <source>
        <dbReference type="ARBA" id="ARBA00022692"/>
    </source>
</evidence>
<dbReference type="PANTHER" id="PTHR21716">
    <property type="entry name" value="TRANSMEMBRANE PROTEIN"/>
    <property type="match status" value="1"/>
</dbReference>
<evidence type="ECO:0000313" key="9">
    <source>
        <dbReference type="EMBL" id="KOO47149.1"/>
    </source>
</evidence>
<organism evidence="9 10">
    <name type="scientific">Priestia koreensis</name>
    <dbReference type="NCBI Taxonomy" id="284581"/>
    <lineage>
        <taxon>Bacteria</taxon>
        <taxon>Bacillati</taxon>
        <taxon>Bacillota</taxon>
        <taxon>Bacilli</taxon>
        <taxon>Bacillales</taxon>
        <taxon>Bacillaceae</taxon>
        <taxon>Priestia</taxon>
    </lineage>
</organism>
<dbReference type="EMBL" id="LILC01000010">
    <property type="protein sequence ID" value="KOO47149.1"/>
    <property type="molecule type" value="Genomic_DNA"/>
</dbReference>
<dbReference type="RefSeq" id="WP_053400738.1">
    <property type="nucleotide sequence ID" value="NZ_JAUKEN010000002.1"/>
</dbReference>
<feature type="transmembrane region" description="Helical" evidence="8">
    <location>
        <begin position="215"/>
        <end position="240"/>
    </location>
</feature>
<comment type="caution">
    <text evidence="9">The sequence shown here is derived from an EMBL/GenBank/DDBJ whole genome shotgun (WGS) entry which is preliminary data.</text>
</comment>
<feature type="transmembrane region" description="Helical" evidence="8">
    <location>
        <begin position="12"/>
        <end position="33"/>
    </location>
</feature>
<feature type="transmembrane region" description="Helical" evidence="8">
    <location>
        <begin position="72"/>
        <end position="94"/>
    </location>
</feature>
<name>A0A0M0L7Y6_9BACI</name>
<dbReference type="Proteomes" id="UP000037558">
    <property type="component" value="Unassembled WGS sequence"/>
</dbReference>
<gene>
    <name evidence="9" type="ORF">AMD01_07050</name>
</gene>
<evidence type="ECO:0000313" key="10">
    <source>
        <dbReference type="Proteomes" id="UP000037558"/>
    </source>
</evidence>
<comment type="subcellular location">
    <subcellularLocation>
        <location evidence="1">Cell membrane</location>
        <topology evidence="1">Multi-pass membrane protein</topology>
    </subcellularLocation>
</comment>
<reference evidence="10" key="1">
    <citation type="submission" date="2015-08" db="EMBL/GenBank/DDBJ databases">
        <title>Fjat-14210 dsm16467.</title>
        <authorList>
            <person name="Liu B."/>
            <person name="Wang J."/>
            <person name="Zhu Y."/>
            <person name="Liu G."/>
            <person name="Chen Q."/>
            <person name="Chen Z."/>
            <person name="Lan J."/>
            <person name="Che J."/>
            <person name="Ge C."/>
            <person name="Shi H."/>
            <person name="Pan Z."/>
            <person name="Liu X."/>
        </authorList>
    </citation>
    <scope>NUCLEOTIDE SEQUENCE [LARGE SCALE GENOMIC DNA]</scope>
    <source>
        <strain evidence="10">DSM 16467</strain>
    </source>
</reference>
<evidence type="ECO:0000256" key="8">
    <source>
        <dbReference type="SAM" id="Phobius"/>
    </source>
</evidence>
<evidence type="ECO:0008006" key="11">
    <source>
        <dbReference type="Google" id="ProtNLM"/>
    </source>
</evidence>
<feature type="transmembrane region" description="Helical" evidence="8">
    <location>
        <begin position="317"/>
        <end position="350"/>
    </location>
</feature>
<feature type="transmembrane region" description="Helical" evidence="8">
    <location>
        <begin position="160"/>
        <end position="182"/>
    </location>
</feature>
<keyword evidence="3" id="KW-0813">Transport</keyword>
<dbReference type="GO" id="GO:0005886">
    <property type="term" value="C:plasma membrane"/>
    <property type="evidence" value="ECO:0007669"/>
    <property type="project" value="UniProtKB-SubCell"/>
</dbReference>
<keyword evidence="6 8" id="KW-1133">Transmembrane helix</keyword>
<keyword evidence="5 8" id="KW-0812">Transmembrane</keyword>
<dbReference type="GO" id="GO:0055085">
    <property type="term" value="P:transmembrane transport"/>
    <property type="evidence" value="ECO:0007669"/>
    <property type="project" value="TreeGrafter"/>
</dbReference>
<dbReference type="PANTHER" id="PTHR21716:SF53">
    <property type="entry name" value="PERMEASE PERM-RELATED"/>
    <property type="match status" value="1"/>
</dbReference>
<evidence type="ECO:0000256" key="2">
    <source>
        <dbReference type="ARBA" id="ARBA00009773"/>
    </source>
</evidence>
<protein>
    <recommendedName>
        <fullName evidence="11">AI-2E family transporter</fullName>
    </recommendedName>
</protein>
<feature type="transmembrane region" description="Helical" evidence="8">
    <location>
        <begin position="39"/>
        <end position="60"/>
    </location>
</feature>
<dbReference type="AlphaFoldDB" id="A0A0M0L7Y6"/>
<evidence type="ECO:0000256" key="1">
    <source>
        <dbReference type="ARBA" id="ARBA00004651"/>
    </source>
</evidence>
<keyword evidence="4" id="KW-1003">Cell membrane</keyword>
<sequence length="368" mass="41084">MKSKFQFWTFQILMIVLIIFICTKMSFLFTPIVVFISTIFLPIIVAGFLYFLFSPVVGFLQKIKIPKVLAILLLYIVFIGIITLIVNLVGPLLVSQITELINSIPKNIDKIQSYMNHLSHTKWFKWTINQDYVPLDKAKDWAMNASPGSSNTVTNSLQNIFGMVTNVALTIVTVPFILFYMLKDGNRLPKATMRFFPASYREEGLTIMEEMNKTLAVYIQGQMLVALFVAVVTSIGYFIIGLKYALLLGVLVGITNIIPYLGPFIGVTPAVIIGLLDSPFKAVLVIVVVVIVQQLDGHLISPLVIGKRLDTHPLTIIVLLLVAGKLAGPIGMILAIPTYAVAKTVILHLARLIKLQRRYKKLNHEPIE</sequence>
<dbReference type="InterPro" id="IPR002549">
    <property type="entry name" value="AI-2E-like"/>
</dbReference>
<accession>A0A0M0L7Y6</accession>
<proteinExistence type="inferred from homology"/>
<keyword evidence="7 8" id="KW-0472">Membrane</keyword>
<evidence type="ECO:0000256" key="7">
    <source>
        <dbReference type="ARBA" id="ARBA00023136"/>
    </source>
</evidence>
<comment type="similarity">
    <text evidence="2">Belongs to the autoinducer-2 exporter (AI-2E) (TC 2.A.86) family.</text>
</comment>